<organism evidence="3 4">
    <name type="scientific">Actinoplanes aureus</name>
    <dbReference type="NCBI Taxonomy" id="2792083"/>
    <lineage>
        <taxon>Bacteria</taxon>
        <taxon>Bacillati</taxon>
        <taxon>Actinomycetota</taxon>
        <taxon>Actinomycetes</taxon>
        <taxon>Micromonosporales</taxon>
        <taxon>Micromonosporaceae</taxon>
        <taxon>Actinoplanes</taxon>
    </lineage>
</organism>
<evidence type="ECO:0008006" key="5">
    <source>
        <dbReference type="Google" id="ProtNLM"/>
    </source>
</evidence>
<proteinExistence type="predicted"/>
<evidence type="ECO:0000256" key="2">
    <source>
        <dbReference type="SAM" id="SignalP"/>
    </source>
</evidence>
<feature type="chain" id="PRO_5039697994" description="PknH-like extracellular domain-containing protein" evidence="2">
    <location>
        <begin position="25"/>
        <end position="234"/>
    </location>
</feature>
<feature type="region of interest" description="Disordered" evidence="1">
    <location>
        <begin position="30"/>
        <end position="53"/>
    </location>
</feature>
<comment type="caution">
    <text evidence="3">The sequence shown here is derived from an EMBL/GenBank/DDBJ whole genome shotgun (WGS) entry which is preliminary data.</text>
</comment>
<feature type="compositionally biased region" description="Low complexity" evidence="1">
    <location>
        <begin position="30"/>
        <end position="49"/>
    </location>
</feature>
<keyword evidence="2" id="KW-0732">Signal</keyword>
<name>A0A931CBE9_9ACTN</name>
<sequence length="234" mass="24047">MSSVLLSRAAGAWLLCVSLAACSAADVTQASPAGSSPAPAVTATSDPAAGRGIPSAALLQPQDLQGAEGEPLEQGELAYVRPLRPCGDDPYPSDDTRTDAIAFRFVIYPTAGTGAAPAVVTEFIGRHAPGGAAEQFDEVSTALKRCPGGLGKGERRWTVLDTGLAGDESVLVRIDQKVSYADEEPSVVGHYAALARSADVIVTVTDLGWENTGGSEKLVRDLLGKAVERSGAIS</sequence>
<protein>
    <recommendedName>
        <fullName evidence="5">PknH-like extracellular domain-containing protein</fullName>
    </recommendedName>
</protein>
<dbReference type="AlphaFoldDB" id="A0A931CBE9"/>
<dbReference type="Proteomes" id="UP000598146">
    <property type="component" value="Unassembled WGS sequence"/>
</dbReference>
<accession>A0A931CBE9</accession>
<dbReference type="EMBL" id="JADQTO010000010">
    <property type="protein sequence ID" value="MBG0564038.1"/>
    <property type="molecule type" value="Genomic_DNA"/>
</dbReference>
<evidence type="ECO:0000256" key="1">
    <source>
        <dbReference type="SAM" id="MobiDB-lite"/>
    </source>
</evidence>
<evidence type="ECO:0000313" key="3">
    <source>
        <dbReference type="EMBL" id="MBG0564038.1"/>
    </source>
</evidence>
<feature type="signal peptide" evidence="2">
    <location>
        <begin position="1"/>
        <end position="24"/>
    </location>
</feature>
<evidence type="ECO:0000313" key="4">
    <source>
        <dbReference type="Proteomes" id="UP000598146"/>
    </source>
</evidence>
<gene>
    <name evidence="3" type="ORF">I4J89_21585</name>
</gene>
<reference evidence="3" key="1">
    <citation type="submission" date="2020-11" db="EMBL/GenBank/DDBJ databases">
        <title>Isolation and identification of active actinomycetes.</title>
        <authorList>
            <person name="Sun X."/>
        </authorList>
    </citation>
    <scope>NUCLEOTIDE SEQUENCE</scope>
    <source>
        <strain evidence="3">NEAU-A11</strain>
    </source>
</reference>
<keyword evidence="4" id="KW-1185">Reference proteome</keyword>
<dbReference type="RefSeq" id="WP_196415831.1">
    <property type="nucleotide sequence ID" value="NZ_JADQTO010000010.1"/>
</dbReference>